<dbReference type="InterPro" id="IPR017871">
    <property type="entry name" value="ABC_transporter-like_CS"/>
</dbReference>
<accession>A0A8J7U7L3</accession>
<dbReference type="RefSeq" id="WP_207861505.1">
    <property type="nucleotide sequence ID" value="NZ_JAFREP010000025.1"/>
</dbReference>
<dbReference type="GO" id="GO:0005524">
    <property type="term" value="F:ATP binding"/>
    <property type="evidence" value="ECO:0007669"/>
    <property type="project" value="UniProtKB-KW"/>
</dbReference>
<organism evidence="5 6">
    <name type="scientific">Acanthopleuribacter pedis</name>
    <dbReference type="NCBI Taxonomy" id="442870"/>
    <lineage>
        <taxon>Bacteria</taxon>
        <taxon>Pseudomonadati</taxon>
        <taxon>Acidobacteriota</taxon>
        <taxon>Holophagae</taxon>
        <taxon>Acanthopleuribacterales</taxon>
        <taxon>Acanthopleuribacteraceae</taxon>
        <taxon>Acanthopleuribacter</taxon>
    </lineage>
</organism>
<keyword evidence="1" id="KW-0813">Transport</keyword>
<dbReference type="InterPro" id="IPR051782">
    <property type="entry name" value="ABC_Transporter_VariousFunc"/>
</dbReference>
<dbReference type="SUPFAM" id="SSF52540">
    <property type="entry name" value="P-loop containing nucleoside triphosphate hydrolases"/>
    <property type="match status" value="1"/>
</dbReference>
<evidence type="ECO:0000259" key="4">
    <source>
        <dbReference type="PROSITE" id="PS50893"/>
    </source>
</evidence>
<dbReference type="EMBL" id="JAFREP010000025">
    <property type="protein sequence ID" value="MBO1321531.1"/>
    <property type="molecule type" value="Genomic_DNA"/>
</dbReference>
<reference evidence="5" key="1">
    <citation type="submission" date="2021-03" db="EMBL/GenBank/DDBJ databases">
        <authorList>
            <person name="Wang G."/>
        </authorList>
    </citation>
    <scope>NUCLEOTIDE SEQUENCE</scope>
    <source>
        <strain evidence="5">KCTC 12899</strain>
    </source>
</reference>
<protein>
    <submittedName>
        <fullName evidence="5">ABC transporter ATP-binding protein</fullName>
    </submittedName>
</protein>
<evidence type="ECO:0000256" key="3">
    <source>
        <dbReference type="ARBA" id="ARBA00022840"/>
    </source>
</evidence>
<dbReference type="PROSITE" id="PS00211">
    <property type="entry name" value="ABC_TRANSPORTER_1"/>
    <property type="match status" value="1"/>
</dbReference>
<proteinExistence type="predicted"/>
<gene>
    <name evidence="5" type="ORF">J3U88_23835</name>
</gene>
<dbReference type="Gene3D" id="3.40.50.300">
    <property type="entry name" value="P-loop containing nucleotide triphosphate hydrolases"/>
    <property type="match status" value="1"/>
</dbReference>
<keyword evidence="3 5" id="KW-0067">ATP-binding</keyword>
<comment type="caution">
    <text evidence="5">The sequence shown here is derived from an EMBL/GenBank/DDBJ whole genome shotgun (WGS) entry which is preliminary data.</text>
</comment>
<dbReference type="CDD" id="cd03230">
    <property type="entry name" value="ABC_DR_subfamily_A"/>
    <property type="match status" value="1"/>
</dbReference>
<evidence type="ECO:0000313" key="6">
    <source>
        <dbReference type="Proteomes" id="UP000664417"/>
    </source>
</evidence>
<evidence type="ECO:0000256" key="2">
    <source>
        <dbReference type="ARBA" id="ARBA00022741"/>
    </source>
</evidence>
<sequence>MIKLDGVVKSYQNFVAVNGLSLHVPEGTVFGFLGPNGAGKTTTIRMITGILEQDEGDLRIFGHTYRKNRNEILNRLGYVPDRPFLYGKLTANELLRFLGSLRRLPTEVVKRRGQGLLEQFQLGEFGNQLIERFSHGMRQKLVLAAALLHEPDLLIVDEPMVGLDPRAAKQVKQLILDFAKSGKSVFMSTHTLEVAAQLCDQVGIIHKGRLVANESIPALTERIEANDGDLEAVFMALTKDQRNEEMREVIPQ</sequence>
<dbReference type="PROSITE" id="PS50893">
    <property type="entry name" value="ABC_TRANSPORTER_2"/>
    <property type="match status" value="1"/>
</dbReference>
<dbReference type="InterPro" id="IPR027417">
    <property type="entry name" value="P-loop_NTPase"/>
</dbReference>
<keyword evidence="2" id="KW-0547">Nucleotide-binding</keyword>
<evidence type="ECO:0000313" key="5">
    <source>
        <dbReference type="EMBL" id="MBO1321531.1"/>
    </source>
</evidence>
<keyword evidence="6" id="KW-1185">Reference proteome</keyword>
<feature type="domain" description="ABC transporter" evidence="4">
    <location>
        <begin position="2"/>
        <end position="232"/>
    </location>
</feature>
<evidence type="ECO:0000256" key="1">
    <source>
        <dbReference type="ARBA" id="ARBA00022448"/>
    </source>
</evidence>
<name>A0A8J7U7L3_9BACT</name>
<dbReference type="Proteomes" id="UP000664417">
    <property type="component" value="Unassembled WGS sequence"/>
</dbReference>
<dbReference type="Pfam" id="PF00005">
    <property type="entry name" value="ABC_tran"/>
    <property type="match status" value="1"/>
</dbReference>
<dbReference type="InterPro" id="IPR003439">
    <property type="entry name" value="ABC_transporter-like_ATP-bd"/>
</dbReference>
<dbReference type="PANTHER" id="PTHR42939">
    <property type="entry name" value="ABC TRANSPORTER ATP-BINDING PROTEIN ALBC-RELATED"/>
    <property type="match status" value="1"/>
</dbReference>
<dbReference type="GO" id="GO:0016887">
    <property type="term" value="F:ATP hydrolysis activity"/>
    <property type="evidence" value="ECO:0007669"/>
    <property type="project" value="InterPro"/>
</dbReference>
<dbReference type="SMART" id="SM00382">
    <property type="entry name" value="AAA"/>
    <property type="match status" value="1"/>
</dbReference>
<dbReference type="InterPro" id="IPR003593">
    <property type="entry name" value="AAA+_ATPase"/>
</dbReference>
<dbReference type="AlphaFoldDB" id="A0A8J7U7L3"/>
<dbReference type="PANTHER" id="PTHR42939:SF1">
    <property type="entry name" value="ABC TRANSPORTER ATP-BINDING PROTEIN ALBC-RELATED"/>
    <property type="match status" value="1"/>
</dbReference>